<evidence type="ECO:0000259" key="3">
    <source>
        <dbReference type="PROSITE" id="PS50977"/>
    </source>
</evidence>
<dbReference type="PROSITE" id="PS50977">
    <property type="entry name" value="HTH_TETR_2"/>
    <property type="match status" value="1"/>
</dbReference>
<gene>
    <name evidence="4" type="ORF">A7J57_20265</name>
</gene>
<dbReference type="EMBL" id="LXPS01000004">
    <property type="protein sequence ID" value="OAE48889.1"/>
    <property type="molecule type" value="Genomic_DNA"/>
</dbReference>
<evidence type="ECO:0000313" key="4">
    <source>
        <dbReference type="EMBL" id="OAE48889.1"/>
    </source>
</evidence>
<organism evidence="4 5">
    <name type="scientific">Agrobacterium tumefaciens</name>
    <dbReference type="NCBI Taxonomy" id="358"/>
    <lineage>
        <taxon>Bacteria</taxon>
        <taxon>Pseudomonadati</taxon>
        <taxon>Pseudomonadota</taxon>
        <taxon>Alphaproteobacteria</taxon>
        <taxon>Hyphomicrobiales</taxon>
        <taxon>Rhizobiaceae</taxon>
        <taxon>Rhizobium/Agrobacterium group</taxon>
        <taxon>Agrobacterium</taxon>
        <taxon>Agrobacterium tumefaciens complex</taxon>
    </lineage>
</organism>
<accession>A0A176XG79</accession>
<dbReference type="AlphaFoldDB" id="A0A176XG79"/>
<dbReference type="InterPro" id="IPR001647">
    <property type="entry name" value="HTH_TetR"/>
</dbReference>
<sequence length="178" mass="19402">MDASHKDKRELILNTSLDIIESDGMKALTQPRIAKIAGLRQSHLTYYFPRKADLYVALLEASHARAAERNGGTEPTLGAMLSSLFFAPERMRFFLSIVLEVDEESDLKRAVAAHAAGLCREVAARLGMPPDDARVGAFIDELRGAGIRFLLGHGVSEPPAAVIPDVARRHGLDPLAFD</sequence>
<proteinExistence type="predicted"/>
<dbReference type="GO" id="GO:0003677">
    <property type="term" value="F:DNA binding"/>
    <property type="evidence" value="ECO:0007669"/>
    <property type="project" value="UniProtKB-UniRule"/>
</dbReference>
<keyword evidence="1 2" id="KW-0238">DNA-binding</keyword>
<comment type="caution">
    <text evidence="4">The sequence shown here is derived from an EMBL/GenBank/DDBJ whole genome shotgun (WGS) entry which is preliminary data.</text>
</comment>
<dbReference type="SUPFAM" id="SSF46689">
    <property type="entry name" value="Homeodomain-like"/>
    <property type="match status" value="1"/>
</dbReference>
<name>A0A176XG79_AGRTU</name>
<feature type="DNA-binding region" description="H-T-H motif" evidence="2">
    <location>
        <begin position="29"/>
        <end position="48"/>
    </location>
</feature>
<dbReference type="Pfam" id="PF00440">
    <property type="entry name" value="TetR_N"/>
    <property type="match status" value="1"/>
</dbReference>
<feature type="domain" description="HTH tetR-type" evidence="3">
    <location>
        <begin position="6"/>
        <end position="66"/>
    </location>
</feature>
<protein>
    <recommendedName>
        <fullName evidence="3">HTH tetR-type domain-containing protein</fullName>
    </recommendedName>
</protein>
<reference evidence="4 5" key="1">
    <citation type="submission" date="2016-05" db="EMBL/GenBank/DDBJ databases">
        <authorList>
            <person name="Lavstsen T."/>
            <person name="Jespersen J.S."/>
        </authorList>
    </citation>
    <scope>NUCLEOTIDE SEQUENCE [LARGE SCALE GENOMIC DNA]</scope>
    <source>
        <strain evidence="4 5">KCJ1736</strain>
    </source>
</reference>
<dbReference type="InterPro" id="IPR009057">
    <property type="entry name" value="Homeodomain-like_sf"/>
</dbReference>
<dbReference type="Gene3D" id="1.10.357.10">
    <property type="entry name" value="Tetracycline Repressor, domain 2"/>
    <property type="match status" value="1"/>
</dbReference>
<evidence type="ECO:0000256" key="1">
    <source>
        <dbReference type="ARBA" id="ARBA00023125"/>
    </source>
</evidence>
<evidence type="ECO:0000313" key="5">
    <source>
        <dbReference type="Proteomes" id="UP000077098"/>
    </source>
</evidence>
<evidence type="ECO:0000256" key="2">
    <source>
        <dbReference type="PROSITE-ProRule" id="PRU00335"/>
    </source>
</evidence>
<dbReference type="Proteomes" id="UP000077098">
    <property type="component" value="Unassembled WGS sequence"/>
</dbReference>
<dbReference type="RefSeq" id="WP_063947495.1">
    <property type="nucleotide sequence ID" value="NZ_CP072309.1"/>
</dbReference>